<name>Q8RIU6_9PSED</name>
<keyword evidence="2" id="KW-0235">DNA replication</keyword>
<organism evidence="4">
    <name type="scientific">Pseudomonas fulva</name>
    <dbReference type="NCBI Taxonomy" id="47880"/>
    <lineage>
        <taxon>Bacteria</taxon>
        <taxon>Pseudomonadati</taxon>
        <taxon>Pseudomonadota</taxon>
        <taxon>Gammaproteobacteria</taxon>
        <taxon>Pseudomonadales</taxon>
        <taxon>Pseudomonadaceae</taxon>
        <taxon>Pseudomonas</taxon>
    </lineage>
</organism>
<sequence length="471" mass="51990">MKAPDSKSKTAGRGADSGSTRNLLPPQDLRAKLQANRAERYDLLASARALFLHEGKREGLLHPQDWHRTAKCKWTPVAGMVGVHASREHGSAFYSGVMNCGSVWACPVCAAKVQERRREEVAKAVTWADAQGLQAAMVTLTFPHYAWQQLAVLLEQQKTALKYLREGSPWTRFKKATGYQGLIRSLELTHGQNGWHPHTHELWFVDAGTDADTMKKTVLERWKTSCARAGLLDLDNADQVAAFEAHAIDVKGWCTASDYLAKQDDSRHWGVDAEIAKASTKAGRAKGKHPFALLTLFQDGDRKAGHRFLDYAAAMKGKRQLSWSAGLKAKVGVIEQSDEEVAEEQRDDADLLGHLEIEQWKLIRQAGLRAKVLDLAESNGGWVAIQHLLRGLLNGGLSMTHSNQDLTPEDEGLPIFVSDEQEALPLPGFVTRETHRSSKAVIRQKIATAMTEDRSGNDPAIQGKRSSNAES</sequence>
<evidence type="ECO:0000256" key="3">
    <source>
        <dbReference type="SAM" id="MobiDB-lite"/>
    </source>
</evidence>
<feature type="region of interest" description="Disordered" evidence="3">
    <location>
        <begin position="448"/>
        <end position="471"/>
    </location>
</feature>
<dbReference type="GO" id="GO:0006260">
    <property type="term" value="P:DNA replication"/>
    <property type="evidence" value="ECO:0007669"/>
    <property type="project" value="UniProtKB-KW"/>
</dbReference>
<geneLocation type="plasmid" evidence="4">
    <name>pNI10</name>
</geneLocation>
<protein>
    <submittedName>
        <fullName evidence="4">Hypothetical Rep protein</fullName>
    </submittedName>
</protein>
<evidence type="ECO:0000256" key="2">
    <source>
        <dbReference type="ARBA" id="ARBA00022705"/>
    </source>
</evidence>
<dbReference type="EMBL" id="AB084167">
    <property type="protein sequence ID" value="BAB90984.1"/>
    <property type="molecule type" value="Genomic_DNA"/>
</dbReference>
<dbReference type="Pfam" id="PF01446">
    <property type="entry name" value="Rep_1"/>
    <property type="match status" value="1"/>
</dbReference>
<accession>Q8RIU6</accession>
<reference evidence="4" key="1">
    <citation type="submission" date="2002-04" db="EMBL/GenBank/DDBJ databases">
        <title>Complete nucleotide sequence of pNI10 plasmid in Pseudomonas, the region required for its replication, and the construction of improved Escherichia and Pseudomonas shuttle vector pNUK73.</title>
        <authorList>
            <person name="Itoh N."/>
            <person name="Kawanami T."/>
            <person name="Nitta C."/>
            <person name="Iwata N."/>
            <person name="Usami S."/>
            <person name="Abe Y."/>
            <person name="Koide Y."/>
        </authorList>
    </citation>
    <scope>NUCLEOTIDE SEQUENCE</scope>
    <source>
        <strain evidence="4">IF-4</strain>
        <plasmid evidence="4">pNI10</plasmid>
    </source>
</reference>
<proteinExistence type="inferred from homology"/>
<keyword evidence="4" id="KW-0614">Plasmid</keyword>
<feature type="region of interest" description="Disordered" evidence="3">
    <location>
        <begin position="1"/>
        <end position="28"/>
    </location>
</feature>
<evidence type="ECO:0000256" key="1">
    <source>
        <dbReference type="ARBA" id="ARBA00008909"/>
    </source>
</evidence>
<gene>
    <name evidence="4" type="primary">rep</name>
</gene>
<evidence type="ECO:0000313" key="4">
    <source>
        <dbReference type="EMBL" id="BAB90984.1"/>
    </source>
</evidence>
<dbReference type="GO" id="GO:0003677">
    <property type="term" value="F:DNA binding"/>
    <property type="evidence" value="ECO:0007669"/>
    <property type="project" value="InterPro"/>
</dbReference>
<dbReference type="AlphaFoldDB" id="Q8RIU6"/>
<comment type="similarity">
    <text evidence="1">Belongs to the Gram-positive plasmids replication protein type 1 family.</text>
</comment>
<dbReference type="InterPro" id="IPR000989">
    <property type="entry name" value="Rep"/>
</dbReference>